<dbReference type="PROSITE" id="PS50862">
    <property type="entry name" value="AA_TRNA_LIGASE_II"/>
    <property type="match status" value="1"/>
</dbReference>
<dbReference type="NCBIfam" id="TIGR00499">
    <property type="entry name" value="lysS_bact"/>
    <property type="match status" value="1"/>
</dbReference>
<accession>A0A1I8AYL5</accession>
<dbReference type="InterPro" id="IPR045864">
    <property type="entry name" value="aa-tRNA-synth_II/BPL/LPL"/>
</dbReference>
<dbReference type="SUPFAM" id="SSF55681">
    <property type="entry name" value="Class II aaRS and biotin synthetases"/>
    <property type="match status" value="1"/>
</dbReference>
<evidence type="ECO:0000313" key="16">
    <source>
        <dbReference type="Proteomes" id="UP000095281"/>
    </source>
</evidence>
<keyword evidence="8" id="KW-0067">ATP-binding</keyword>
<dbReference type="GO" id="GO:0006430">
    <property type="term" value="P:lysyl-tRNA aminoacylation"/>
    <property type="evidence" value="ECO:0007669"/>
    <property type="project" value="InterPro"/>
</dbReference>
<protein>
    <recommendedName>
        <fullName evidence="4 13">Lysine--tRNA ligase</fullName>
        <ecNumber evidence="3 13">6.1.1.6</ecNumber>
    </recommendedName>
    <alternativeName>
        <fullName evidence="11 13">Lysyl-tRNA synthetase</fullName>
    </alternativeName>
</protein>
<dbReference type="OMA" id="WIPGEPR"/>
<evidence type="ECO:0000256" key="13">
    <source>
        <dbReference type="RuleBase" id="RU003748"/>
    </source>
</evidence>
<evidence type="ECO:0000256" key="9">
    <source>
        <dbReference type="ARBA" id="ARBA00022917"/>
    </source>
</evidence>
<evidence type="ECO:0000256" key="5">
    <source>
        <dbReference type="ARBA" id="ARBA00022490"/>
    </source>
</evidence>
<dbReference type="GO" id="GO:0004824">
    <property type="term" value="F:lysine-tRNA ligase activity"/>
    <property type="evidence" value="ECO:0007669"/>
    <property type="project" value="UniProtKB-EC"/>
</dbReference>
<dbReference type="WBParaSite" id="MhA1_Contig1061.frz3.fgene1">
    <property type="protein sequence ID" value="MhA1_Contig1061.frz3.fgene1"/>
    <property type="gene ID" value="MhA1_Contig1061.frz3.fgene1"/>
</dbReference>
<dbReference type="HAMAP" id="MF_00252">
    <property type="entry name" value="Lys_tRNA_synth_class2"/>
    <property type="match status" value="1"/>
</dbReference>
<evidence type="ECO:0000256" key="6">
    <source>
        <dbReference type="ARBA" id="ARBA00022598"/>
    </source>
</evidence>
<dbReference type="EC" id="6.1.1.6" evidence="3 13"/>
<keyword evidence="9" id="KW-0648">Protein biosynthesis</keyword>
<feature type="region of interest" description="Disordered" evidence="14">
    <location>
        <begin position="17"/>
        <end position="55"/>
    </location>
</feature>
<dbReference type="FunFam" id="2.40.50.140:FF:000050">
    <property type="entry name" value="Lysine--tRNA ligase"/>
    <property type="match status" value="1"/>
</dbReference>
<evidence type="ECO:0000256" key="8">
    <source>
        <dbReference type="ARBA" id="ARBA00022840"/>
    </source>
</evidence>
<dbReference type="GO" id="GO:0005829">
    <property type="term" value="C:cytosol"/>
    <property type="evidence" value="ECO:0007669"/>
    <property type="project" value="TreeGrafter"/>
</dbReference>
<dbReference type="PANTHER" id="PTHR42918:SF9">
    <property type="entry name" value="LYSINE--TRNA LIGASE"/>
    <property type="match status" value="1"/>
</dbReference>
<proteinExistence type="inferred from homology"/>
<comment type="subcellular location">
    <subcellularLocation>
        <location evidence="1">Cytoplasm</location>
    </subcellularLocation>
</comment>
<dbReference type="InterPro" id="IPR012340">
    <property type="entry name" value="NA-bd_OB-fold"/>
</dbReference>
<dbReference type="PRINTS" id="PR00982">
    <property type="entry name" value="TRNASYNTHLYS"/>
</dbReference>
<evidence type="ECO:0000256" key="12">
    <source>
        <dbReference type="ARBA" id="ARBA00048573"/>
    </source>
</evidence>
<keyword evidence="16" id="KW-1185">Reference proteome</keyword>
<reference evidence="17" key="1">
    <citation type="submission" date="2016-11" db="UniProtKB">
        <authorList>
            <consortium name="WormBaseParasite"/>
        </authorList>
    </citation>
    <scope>IDENTIFICATION</scope>
</reference>
<feature type="compositionally biased region" description="Low complexity" evidence="14">
    <location>
        <begin position="25"/>
        <end position="36"/>
    </location>
</feature>
<dbReference type="Gene3D" id="3.30.930.10">
    <property type="entry name" value="Bira Bifunctional Protein, Domain 2"/>
    <property type="match status" value="1"/>
</dbReference>
<feature type="domain" description="Aminoacyl-transfer RNA synthetases class-II family profile" evidence="15">
    <location>
        <begin position="402"/>
        <end position="734"/>
    </location>
</feature>
<dbReference type="Pfam" id="PF00152">
    <property type="entry name" value="tRNA-synt_2"/>
    <property type="match status" value="1"/>
</dbReference>
<dbReference type="Pfam" id="PF01336">
    <property type="entry name" value="tRNA_anti-codon"/>
    <property type="match status" value="1"/>
</dbReference>
<feature type="region of interest" description="Disordered" evidence="14">
    <location>
        <begin position="734"/>
        <end position="786"/>
    </location>
</feature>
<dbReference type="SUPFAM" id="SSF50249">
    <property type="entry name" value="Nucleic acid-binding proteins"/>
    <property type="match status" value="1"/>
</dbReference>
<evidence type="ECO:0000256" key="11">
    <source>
        <dbReference type="ARBA" id="ARBA00030563"/>
    </source>
</evidence>
<dbReference type="InterPro" id="IPR044136">
    <property type="entry name" value="Lys-tRNA-ligase_II_N"/>
</dbReference>
<dbReference type="InterPro" id="IPR018149">
    <property type="entry name" value="Lys-tRNA-synth_II_C"/>
</dbReference>
<keyword evidence="7" id="KW-0547">Nucleotide-binding</keyword>
<evidence type="ECO:0000256" key="7">
    <source>
        <dbReference type="ARBA" id="ARBA00022741"/>
    </source>
</evidence>
<dbReference type="GO" id="GO:0005739">
    <property type="term" value="C:mitochondrion"/>
    <property type="evidence" value="ECO:0007669"/>
    <property type="project" value="TreeGrafter"/>
</dbReference>
<comment type="catalytic activity">
    <reaction evidence="12 13">
        <text>tRNA(Lys) + L-lysine + ATP = L-lysyl-tRNA(Lys) + AMP + diphosphate</text>
        <dbReference type="Rhea" id="RHEA:20792"/>
        <dbReference type="Rhea" id="RHEA-COMP:9696"/>
        <dbReference type="Rhea" id="RHEA-COMP:9697"/>
        <dbReference type="ChEBI" id="CHEBI:30616"/>
        <dbReference type="ChEBI" id="CHEBI:32551"/>
        <dbReference type="ChEBI" id="CHEBI:33019"/>
        <dbReference type="ChEBI" id="CHEBI:78442"/>
        <dbReference type="ChEBI" id="CHEBI:78529"/>
        <dbReference type="ChEBI" id="CHEBI:456215"/>
        <dbReference type="EC" id="6.1.1.6"/>
    </reaction>
</comment>
<dbReference type="CDD" id="cd00775">
    <property type="entry name" value="LysRS_core"/>
    <property type="match status" value="1"/>
</dbReference>
<evidence type="ECO:0000256" key="3">
    <source>
        <dbReference type="ARBA" id="ARBA00013166"/>
    </source>
</evidence>
<evidence type="ECO:0000256" key="4">
    <source>
        <dbReference type="ARBA" id="ARBA00015745"/>
    </source>
</evidence>
<dbReference type="InterPro" id="IPR004364">
    <property type="entry name" value="Aa-tRNA-synt_II"/>
</dbReference>
<dbReference type="AlphaFoldDB" id="A0A1I8AYL5"/>
<keyword evidence="5" id="KW-0963">Cytoplasm</keyword>
<dbReference type="GO" id="GO:0005524">
    <property type="term" value="F:ATP binding"/>
    <property type="evidence" value="ECO:0007669"/>
    <property type="project" value="UniProtKB-KW"/>
</dbReference>
<evidence type="ECO:0000256" key="10">
    <source>
        <dbReference type="ARBA" id="ARBA00023146"/>
    </source>
</evidence>
<evidence type="ECO:0000256" key="14">
    <source>
        <dbReference type="SAM" id="MobiDB-lite"/>
    </source>
</evidence>
<name>A0A1I8AYL5_MELHA</name>
<comment type="similarity">
    <text evidence="2">Belongs to the class-II aminoacyl-tRNA synthetase family.</text>
</comment>
<dbReference type="Gene3D" id="2.40.50.140">
    <property type="entry name" value="Nucleic acid-binding proteins"/>
    <property type="match status" value="1"/>
</dbReference>
<dbReference type="InterPro" id="IPR002313">
    <property type="entry name" value="Lys-tRNA-ligase_II"/>
</dbReference>
<dbReference type="Gene3D" id="2.20.25.240">
    <property type="match status" value="1"/>
</dbReference>
<evidence type="ECO:0000256" key="1">
    <source>
        <dbReference type="ARBA" id="ARBA00004496"/>
    </source>
</evidence>
<keyword evidence="10" id="KW-0030">Aminoacyl-tRNA synthetase</keyword>
<dbReference type="GO" id="GO:0000049">
    <property type="term" value="F:tRNA binding"/>
    <property type="evidence" value="ECO:0007669"/>
    <property type="project" value="TreeGrafter"/>
</dbReference>
<feature type="compositionally biased region" description="Basic and acidic residues" evidence="14">
    <location>
        <begin position="751"/>
        <end position="760"/>
    </location>
</feature>
<dbReference type="FunFam" id="3.30.930.10:FF:000238">
    <property type="entry name" value="Lysine--tRNA ligase"/>
    <property type="match status" value="1"/>
</dbReference>
<evidence type="ECO:0000259" key="15">
    <source>
        <dbReference type="PROSITE" id="PS50862"/>
    </source>
</evidence>
<sequence>MIRTRLENLAKAQKRPLLENLSVDQTSSSHQSTSQQHAEDQINVGTESDENSDPEIQLIQFDTGKTEKGKMCLWHAGFCYTRKRVTNFRCVNRDCKATAKIIEEREGLVLGIQGDKEHNHPSNPQRKEARELRNKIYKQIREMPRSKPSRVLTDVRTNISDELLEVLKRNKRWQIDGTFACAPSKWIQNFTVATEVNKKIVINKSRALLYFIIRQMSTKKKTQDPSLPAEYFRMRQEMVESRRAAGENPFPHKFDVGISLANFIEKYDPILTERGKVLEDETVRVAGRVYLKREQGSKLIFYDLHGECKKIQILANAKFHSAGIDDFLFSHDRIKRGDIIGVEGHPSRSNSGELSVIPTSVQLLTPCFRMLPRTHFGVKNLEVRYRMRYLDLIANPHVRDKFVIRAKIITFLRNYLDALGFLEVETPLMNPIAGGATAKPFVTFHNDLEMSLYLRVAPELYHKMLVVGGIDRVYEIGRLFRNECIDQTHNPEFTSCEFYMAYADYEDLMKLTEDLLSKMVFSLHGTYKIQFHPNGPDTVPVYQVDFTPPFKRVNMYDELGKVLGVTLPSPDQLSTPEARDVFDKICIEKGVDCSAPRTTSRLLDKLVGEFLESQCINPTFLVGHPQIMCPLAKWHRSIPGLTERFELFAVTKELCNAYTELNDPITQRELFEQQAKFKSDGDEEAQLVDENFCTALEYGLPPTAGWGIGLDRLTMLLTDSHNIKEVLFFPAMRPDPRGLIHDDEEDEEEQKEVKEQEKVGKKGKKGGNKTAKSATAENGSKTEKIN</sequence>
<dbReference type="InterPro" id="IPR004365">
    <property type="entry name" value="NA-bd_OB_tRNA"/>
</dbReference>
<dbReference type="GO" id="GO:0017101">
    <property type="term" value="C:aminoacyl-tRNA synthetase multienzyme complex"/>
    <property type="evidence" value="ECO:0007669"/>
    <property type="project" value="TreeGrafter"/>
</dbReference>
<dbReference type="InterPro" id="IPR006195">
    <property type="entry name" value="aa-tRNA-synth_II"/>
</dbReference>
<organism evidence="16 17">
    <name type="scientific">Meloidogyne hapla</name>
    <name type="common">Root-knot nematode worm</name>
    <dbReference type="NCBI Taxonomy" id="6305"/>
    <lineage>
        <taxon>Eukaryota</taxon>
        <taxon>Metazoa</taxon>
        <taxon>Ecdysozoa</taxon>
        <taxon>Nematoda</taxon>
        <taxon>Chromadorea</taxon>
        <taxon>Rhabditida</taxon>
        <taxon>Tylenchina</taxon>
        <taxon>Tylenchomorpha</taxon>
        <taxon>Tylenchoidea</taxon>
        <taxon>Meloidogynidae</taxon>
        <taxon>Meloidogyninae</taxon>
        <taxon>Meloidogyne</taxon>
    </lineage>
</organism>
<keyword evidence="6" id="KW-0436">Ligase</keyword>
<feature type="compositionally biased region" description="Polar residues" evidence="14">
    <location>
        <begin position="770"/>
        <end position="779"/>
    </location>
</feature>
<dbReference type="PANTHER" id="PTHR42918">
    <property type="entry name" value="LYSYL-TRNA SYNTHETASE"/>
    <property type="match status" value="1"/>
</dbReference>
<dbReference type="NCBIfam" id="NF001756">
    <property type="entry name" value="PRK00484.1"/>
    <property type="match status" value="1"/>
</dbReference>
<evidence type="ECO:0000313" key="17">
    <source>
        <dbReference type="WBParaSite" id="MhA1_Contig1061.frz3.fgene1"/>
    </source>
</evidence>
<evidence type="ECO:0000256" key="2">
    <source>
        <dbReference type="ARBA" id="ARBA00008226"/>
    </source>
</evidence>
<dbReference type="CDD" id="cd04322">
    <property type="entry name" value="LysRS_N"/>
    <property type="match status" value="1"/>
</dbReference>
<dbReference type="Proteomes" id="UP000095281">
    <property type="component" value="Unplaced"/>
</dbReference>